<keyword evidence="6 8" id="KW-1133">Transmembrane helix</keyword>
<feature type="transmembrane region" description="Helical" evidence="8">
    <location>
        <begin position="64"/>
        <end position="81"/>
    </location>
</feature>
<dbReference type="PANTHER" id="PTHR30472">
    <property type="entry name" value="FERRIC ENTEROBACTIN TRANSPORT SYSTEM PERMEASE PROTEIN"/>
    <property type="match status" value="1"/>
</dbReference>
<organism evidence="9 10">
    <name type="scientific">Brumimicrobium aurantiacum</name>
    <dbReference type="NCBI Taxonomy" id="1737063"/>
    <lineage>
        <taxon>Bacteria</taxon>
        <taxon>Pseudomonadati</taxon>
        <taxon>Bacteroidota</taxon>
        <taxon>Flavobacteriia</taxon>
        <taxon>Flavobacteriales</taxon>
        <taxon>Crocinitomicaceae</taxon>
        <taxon>Brumimicrobium</taxon>
    </lineage>
</organism>
<dbReference type="SUPFAM" id="SSF81345">
    <property type="entry name" value="ABC transporter involved in vitamin B12 uptake, BtuC"/>
    <property type="match status" value="1"/>
</dbReference>
<dbReference type="Pfam" id="PF01032">
    <property type="entry name" value="FecCD"/>
    <property type="match status" value="1"/>
</dbReference>
<dbReference type="GO" id="GO:0022857">
    <property type="term" value="F:transmembrane transporter activity"/>
    <property type="evidence" value="ECO:0007669"/>
    <property type="project" value="InterPro"/>
</dbReference>
<comment type="similarity">
    <text evidence="2">Belongs to the binding-protein-dependent transport system permease family. FecCD subfamily.</text>
</comment>
<keyword evidence="3" id="KW-0813">Transport</keyword>
<keyword evidence="5 8" id="KW-0812">Transmembrane</keyword>
<keyword evidence="10" id="KW-1185">Reference proteome</keyword>
<evidence type="ECO:0000313" key="9">
    <source>
        <dbReference type="EMBL" id="RFC54292.1"/>
    </source>
</evidence>
<dbReference type="CDD" id="cd06550">
    <property type="entry name" value="TM_ABC_iron-siderophores_like"/>
    <property type="match status" value="1"/>
</dbReference>
<dbReference type="InterPro" id="IPR037294">
    <property type="entry name" value="ABC_BtuC-like"/>
</dbReference>
<dbReference type="AlphaFoldDB" id="A0A3E1EXL6"/>
<sequence>MNRSRTKFWQLSIFLTILLVGIAVLDLMLGSFALSFTDVLNGLFNYNENSTAQLTVRIFRFPRVVTAILAGAALSISGLLMQTLFQNPLAGPYVLGINSGSSLMVALSTMSSFYFFGSDLGIVLAAMVGAFGAGVFILFSSLFTKNKVSLLLIGIMFGSFTGAIISVIQAYADPNNLKTFMLWSFGSLQGVEFDQLGMLTLIVAIGSVFSLLLVKPLNLMLLGDKNASLLGVNVKSIRFLIILVTAILTGVVTAFCGPIAFVGLVVPNMIKMLYKTTNHYHLLVGSLLGGALLIVVCDVSMQLLMPLINLPLNALTALIGAPVVMWIIMKKF</sequence>
<gene>
    <name evidence="9" type="ORF">DXU93_07640</name>
</gene>
<evidence type="ECO:0000256" key="2">
    <source>
        <dbReference type="ARBA" id="ARBA00007935"/>
    </source>
</evidence>
<dbReference type="RefSeq" id="WP_116880693.1">
    <property type="nucleotide sequence ID" value="NZ_QURB01000004.1"/>
</dbReference>
<feature type="transmembrane region" description="Helical" evidence="8">
    <location>
        <begin position="239"/>
        <end position="266"/>
    </location>
</feature>
<evidence type="ECO:0000256" key="1">
    <source>
        <dbReference type="ARBA" id="ARBA00004651"/>
    </source>
</evidence>
<dbReference type="InterPro" id="IPR000522">
    <property type="entry name" value="ABC_transptr_permease_BtuC"/>
</dbReference>
<feature type="transmembrane region" description="Helical" evidence="8">
    <location>
        <begin position="12"/>
        <end position="36"/>
    </location>
</feature>
<feature type="transmembrane region" description="Helical" evidence="8">
    <location>
        <begin position="278"/>
        <end position="296"/>
    </location>
</feature>
<evidence type="ECO:0000256" key="3">
    <source>
        <dbReference type="ARBA" id="ARBA00022448"/>
    </source>
</evidence>
<feature type="transmembrane region" description="Helical" evidence="8">
    <location>
        <begin position="308"/>
        <end position="329"/>
    </location>
</feature>
<dbReference type="PANTHER" id="PTHR30472:SF41">
    <property type="entry name" value="TRANSPORT SYSTEM PERMEASE PROTEIN"/>
    <property type="match status" value="1"/>
</dbReference>
<dbReference type="Gene3D" id="1.10.3470.10">
    <property type="entry name" value="ABC transporter involved in vitamin B12 uptake, BtuC"/>
    <property type="match status" value="1"/>
</dbReference>
<feature type="transmembrane region" description="Helical" evidence="8">
    <location>
        <begin position="150"/>
        <end position="172"/>
    </location>
</feature>
<comment type="subcellular location">
    <subcellularLocation>
        <location evidence="1">Cell membrane</location>
        <topology evidence="1">Multi-pass membrane protein</topology>
    </subcellularLocation>
</comment>
<feature type="transmembrane region" description="Helical" evidence="8">
    <location>
        <begin position="122"/>
        <end position="143"/>
    </location>
</feature>
<feature type="transmembrane region" description="Helical" evidence="8">
    <location>
        <begin position="196"/>
        <end position="218"/>
    </location>
</feature>
<evidence type="ECO:0000256" key="4">
    <source>
        <dbReference type="ARBA" id="ARBA00022475"/>
    </source>
</evidence>
<keyword evidence="4" id="KW-1003">Cell membrane</keyword>
<reference evidence="9 10" key="1">
    <citation type="submission" date="2018-08" db="EMBL/GenBank/DDBJ databases">
        <title>The draft genome squence of Brumimicrobium sp. N62.</title>
        <authorList>
            <person name="Du Z.-J."/>
            <person name="Luo H.-R."/>
        </authorList>
    </citation>
    <scope>NUCLEOTIDE SEQUENCE [LARGE SCALE GENOMIC DNA]</scope>
    <source>
        <strain evidence="9 10">N62</strain>
    </source>
</reference>
<evidence type="ECO:0000256" key="5">
    <source>
        <dbReference type="ARBA" id="ARBA00022692"/>
    </source>
</evidence>
<comment type="caution">
    <text evidence="9">The sequence shown here is derived from an EMBL/GenBank/DDBJ whole genome shotgun (WGS) entry which is preliminary data.</text>
</comment>
<evidence type="ECO:0000256" key="6">
    <source>
        <dbReference type="ARBA" id="ARBA00022989"/>
    </source>
</evidence>
<evidence type="ECO:0000256" key="7">
    <source>
        <dbReference type="ARBA" id="ARBA00023136"/>
    </source>
</evidence>
<dbReference type="GO" id="GO:0005886">
    <property type="term" value="C:plasma membrane"/>
    <property type="evidence" value="ECO:0007669"/>
    <property type="project" value="UniProtKB-SubCell"/>
</dbReference>
<name>A0A3E1EXL6_9FLAO</name>
<dbReference type="OrthoDB" id="9811721at2"/>
<proteinExistence type="inferred from homology"/>
<protein>
    <submittedName>
        <fullName evidence="9">Iron ABC transporter permease</fullName>
    </submittedName>
</protein>
<accession>A0A3E1EXL6</accession>
<feature type="transmembrane region" description="Helical" evidence="8">
    <location>
        <begin position="93"/>
        <end position="116"/>
    </location>
</feature>
<evidence type="ECO:0000256" key="8">
    <source>
        <dbReference type="SAM" id="Phobius"/>
    </source>
</evidence>
<dbReference type="Proteomes" id="UP000257127">
    <property type="component" value="Unassembled WGS sequence"/>
</dbReference>
<evidence type="ECO:0000313" key="10">
    <source>
        <dbReference type="Proteomes" id="UP000257127"/>
    </source>
</evidence>
<dbReference type="EMBL" id="QURB01000004">
    <property type="protein sequence ID" value="RFC54292.1"/>
    <property type="molecule type" value="Genomic_DNA"/>
</dbReference>
<dbReference type="GO" id="GO:0033214">
    <property type="term" value="P:siderophore-iron import into cell"/>
    <property type="evidence" value="ECO:0007669"/>
    <property type="project" value="TreeGrafter"/>
</dbReference>
<keyword evidence="7 8" id="KW-0472">Membrane</keyword>